<evidence type="ECO:0000256" key="2">
    <source>
        <dbReference type="ARBA" id="ARBA00022473"/>
    </source>
</evidence>
<dbReference type="CDD" id="cd11462">
    <property type="entry name" value="bHLH-O_HES7"/>
    <property type="match status" value="1"/>
</dbReference>
<dbReference type="GO" id="GO:0003677">
    <property type="term" value="F:DNA binding"/>
    <property type="evidence" value="ECO:0007669"/>
    <property type="project" value="UniProtKB-KW"/>
</dbReference>
<name>A0A3Q4I0I7_NEOBR</name>
<dbReference type="GO" id="GO:0005634">
    <property type="term" value="C:nucleus"/>
    <property type="evidence" value="ECO:0007669"/>
    <property type="project" value="UniProtKB-SubCell"/>
</dbReference>
<dbReference type="InterPro" id="IPR032644">
    <property type="entry name" value="HES-7_bHLH-O"/>
</dbReference>
<dbReference type="Ensembl" id="ENSNBRT00000027870.1">
    <property type="protein sequence ID" value="ENSNBRP00000027158.1"/>
    <property type="gene ID" value="ENSNBRG00000020715.1"/>
</dbReference>
<dbReference type="SMART" id="SM00353">
    <property type="entry name" value="HLH"/>
    <property type="match status" value="1"/>
</dbReference>
<evidence type="ECO:0000259" key="10">
    <source>
        <dbReference type="PROSITE" id="PS50888"/>
    </source>
</evidence>
<keyword evidence="5" id="KW-0238">DNA-binding</keyword>
<keyword evidence="7" id="KW-0539">Nucleus</keyword>
<evidence type="ECO:0000256" key="5">
    <source>
        <dbReference type="ARBA" id="ARBA00023125"/>
    </source>
</evidence>
<dbReference type="GO" id="GO:0046983">
    <property type="term" value="F:protein dimerization activity"/>
    <property type="evidence" value="ECO:0007669"/>
    <property type="project" value="InterPro"/>
</dbReference>
<proteinExistence type="predicted"/>
<evidence type="ECO:0000256" key="3">
    <source>
        <dbReference type="ARBA" id="ARBA00022491"/>
    </source>
</evidence>
<keyword evidence="6" id="KW-0804">Transcription</keyword>
<evidence type="ECO:0000313" key="12">
    <source>
        <dbReference type="Proteomes" id="UP000261580"/>
    </source>
</evidence>
<organism evidence="11 12">
    <name type="scientific">Neolamprologus brichardi</name>
    <name type="common">Fairy cichlid</name>
    <name type="synonym">Lamprologus brichardi</name>
    <dbReference type="NCBI Taxonomy" id="32507"/>
    <lineage>
        <taxon>Eukaryota</taxon>
        <taxon>Metazoa</taxon>
        <taxon>Chordata</taxon>
        <taxon>Craniata</taxon>
        <taxon>Vertebrata</taxon>
        <taxon>Euteleostomi</taxon>
        <taxon>Actinopterygii</taxon>
        <taxon>Neopterygii</taxon>
        <taxon>Teleostei</taxon>
        <taxon>Neoteleostei</taxon>
        <taxon>Acanthomorphata</taxon>
        <taxon>Ovalentaria</taxon>
        <taxon>Cichlomorphae</taxon>
        <taxon>Cichliformes</taxon>
        <taxon>Cichlidae</taxon>
        <taxon>African cichlids</taxon>
        <taxon>Pseudocrenilabrinae</taxon>
        <taxon>Lamprologini</taxon>
        <taxon>Neolamprologus</taxon>
    </lineage>
</organism>
<evidence type="ECO:0000256" key="7">
    <source>
        <dbReference type="ARBA" id="ARBA00023242"/>
    </source>
</evidence>
<feature type="compositionally biased region" description="Basic residues" evidence="9">
    <location>
        <begin position="15"/>
        <end position="30"/>
    </location>
</feature>
<reference evidence="11" key="2">
    <citation type="submission" date="2025-09" db="UniProtKB">
        <authorList>
            <consortium name="Ensembl"/>
        </authorList>
    </citation>
    <scope>IDENTIFICATION</scope>
</reference>
<dbReference type="AlphaFoldDB" id="A0A3Q4I0I7"/>
<dbReference type="GeneTree" id="ENSGT00730000111282"/>
<evidence type="ECO:0000313" key="11">
    <source>
        <dbReference type="Ensembl" id="ENSNBRP00000027158.1"/>
    </source>
</evidence>
<sequence>MTRKLQNQTQNDGKSRKRTLKPVVEKKRRDRINQSLAELRHLLMNATSDPRLQNPKIEKAEILDLAVDYLQKWTDKKGPNSGHSESNAPPLFGRESASFQRVCVAQLTSYMHRITPAQRTSLIEGLKHHAEGLQLKPDFNQHAASVDTICSSDSKEDPPVLLFPSYSPFQPLACSTPCHDNLSPPPSPWLSPSFSMYATSSFASFASHFSSPPSLSPPSSNTSFFSLSPTVPHSSLSPLTTMRPPSNLLHREVLAPNSSPPIWRPWF</sequence>
<keyword evidence="12" id="KW-1185">Reference proteome</keyword>
<dbReference type="Gene3D" id="4.10.280.10">
    <property type="entry name" value="Helix-loop-helix DNA-binding domain"/>
    <property type="match status" value="1"/>
</dbReference>
<dbReference type="Proteomes" id="UP000261580">
    <property type="component" value="Unassembled WGS sequence"/>
</dbReference>
<evidence type="ECO:0000256" key="4">
    <source>
        <dbReference type="ARBA" id="ARBA00023015"/>
    </source>
</evidence>
<dbReference type="PROSITE" id="PS50888">
    <property type="entry name" value="BHLH"/>
    <property type="match status" value="1"/>
</dbReference>
<keyword evidence="2" id="KW-0217">Developmental protein</keyword>
<dbReference type="InterPro" id="IPR050370">
    <property type="entry name" value="HES_HEY"/>
</dbReference>
<dbReference type="InterPro" id="IPR036638">
    <property type="entry name" value="HLH_DNA-bd_sf"/>
</dbReference>
<dbReference type="InterPro" id="IPR011598">
    <property type="entry name" value="bHLH_dom"/>
</dbReference>
<dbReference type="STRING" id="32507.ENSNBRP00000027158"/>
<comment type="subunit">
    <text evidence="8">Transcription repression requires formation of a complex with a corepressor protein of the Groucho/TLE family.</text>
</comment>
<evidence type="ECO:0000256" key="6">
    <source>
        <dbReference type="ARBA" id="ARBA00023163"/>
    </source>
</evidence>
<feature type="region of interest" description="Disordered" evidence="9">
    <location>
        <begin position="1"/>
        <end position="32"/>
    </location>
</feature>
<reference evidence="11" key="1">
    <citation type="submission" date="2025-08" db="UniProtKB">
        <authorList>
            <consortium name="Ensembl"/>
        </authorList>
    </citation>
    <scope>IDENTIFICATION</scope>
</reference>
<accession>A0A3Q4I0I7</accession>
<dbReference type="Pfam" id="PF00010">
    <property type="entry name" value="HLH"/>
    <property type="match status" value="1"/>
</dbReference>
<feature type="domain" description="BHLH" evidence="10">
    <location>
        <begin position="16"/>
        <end position="73"/>
    </location>
</feature>
<dbReference type="FunFam" id="4.10.280.10:FF:000063">
    <property type="entry name" value="transcription factor HES-7 isoform X1"/>
    <property type="match status" value="1"/>
</dbReference>
<evidence type="ECO:0000256" key="1">
    <source>
        <dbReference type="ARBA" id="ARBA00004123"/>
    </source>
</evidence>
<evidence type="ECO:0000256" key="8">
    <source>
        <dbReference type="ARBA" id="ARBA00023791"/>
    </source>
</evidence>
<comment type="subcellular location">
    <subcellularLocation>
        <location evidence="1">Nucleus</location>
    </subcellularLocation>
</comment>
<dbReference type="SUPFAM" id="SSF47459">
    <property type="entry name" value="HLH, helix-loop-helix DNA-binding domain"/>
    <property type="match status" value="1"/>
</dbReference>
<evidence type="ECO:0000256" key="9">
    <source>
        <dbReference type="SAM" id="MobiDB-lite"/>
    </source>
</evidence>
<keyword evidence="4" id="KW-0805">Transcription regulation</keyword>
<dbReference type="PANTHER" id="PTHR10985">
    <property type="entry name" value="BASIC HELIX-LOOP-HELIX TRANSCRIPTION FACTOR, HES-RELATED"/>
    <property type="match status" value="1"/>
</dbReference>
<feature type="compositionally biased region" description="Polar residues" evidence="9">
    <location>
        <begin position="1"/>
        <end position="12"/>
    </location>
</feature>
<dbReference type="OMA" id="YLQKWTD"/>
<protein>
    <submittedName>
        <fullName evidence="11">Hairy-related 11</fullName>
    </submittedName>
</protein>
<keyword evidence="3" id="KW-0678">Repressor</keyword>